<feature type="compositionally biased region" description="Basic and acidic residues" evidence="1">
    <location>
        <begin position="118"/>
        <end position="137"/>
    </location>
</feature>
<dbReference type="Gene3D" id="2.60.40.3980">
    <property type="entry name" value="Cell-cell fusogen EFF/AFF, domain 3"/>
    <property type="match status" value="1"/>
</dbReference>
<dbReference type="EMBL" id="JABEBT010000023">
    <property type="protein sequence ID" value="KAF7637125.1"/>
    <property type="molecule type" value="Genomic_DNA"/>
</dbReference>
<evidence type="ECO:0000313" key="3">
    <source>
        <dbReference type="Proteomes" id="UP000605970"/>
    </source>
</evidence>
<dbReference type="Gene3D" id="2.60.98.60">
    <property type="entry name" value="Cell-cell fusogen EFF/AFF, domain 1"/>
    <property type="match status" value="2"/>
</dbReference>
<comment type="caution">
    <text evidence="2">The sequence shown here is derived from an EMBL/GenBank/DDBJ whole genome shotgun (WGS) entry which is preliminary data.</text>
</comment>
<feature type="region of interest" description="Disordered" evidence="1">
    <location>
        <begin position="108"/>
        <end position="141"/>
    </location>
</feature>
<dbReference type="PANTHER" id="PTHR37415:SF1">
    <property type="entry name" value="CELL FUSION PROTEIN AFF-1"/>
    <property type="match status" value="1"/>
</dbReference>
<dbReference type="GO" id="GO:0044291">
    <property type="term" value="C:cell-cell contact zone"/>
    <property type="evidence" value="ECO:0007669"/>
    <property type="project" value="TreeGrafter"/>
</dbReference>
<dbReference type="GO" id="GO:0000768">
    <property type="term" value="P:syncytium formation by plasma membrane fusion"/>
    <property type="evidence" value="ECO:0007669"/>
    <property type="project" value="TreeGrafter"/>
</dbReference>
<feature type="non-terminal residue" evidence="2">
    <location>
        <position position="619"/>
    </location>
</feature>
<protein>
    <submittedName>
        <fullName evidence="2">Uncharacterized protein</fullName>
    </submittedName>
</protein>
<sequence length="619" mass="70523">MSKIIKQQQFFCFILQIIIFKNNPFFASSSPLRIKNNLIKFQHNNQPKTFSSLLPQCTDNFVLASEMSMKIQDEKKLNNNITTHLQLATVALGDTFCMMITANKSLEEIDESNEENEEGKVNEPKDKYKEGKGERRQTSSSESSFSILHSIEYIGLELHYAITGTYKFGIPVLSPQICSSNIGGISSSLCYRTHKGGQANTGCLTSGKSEICCQIDITPYKDWTFQAIRLKQPSTVVVLRYKIFERKTLKGTRWTNTFDEIVRIPLNKGSTKFELNSIGQESQIIDNSHHKIEISAVGSRPHRQMEPGMYFYQIMSNTELNQLREGVSLNGPSESSLEKLGWFRWDEKSNGWIIRKGLEKITQSQHIRVEDCKAQRYRTTFNLEQFVLKNSGSSSGEEIVNEELINYDLGNLINEENWLTIRTETKPSIVRHSSNLSNFTGTIVLDKDSNRYLNLTFFNARGTLIGQIFSSSDSLSVMESIFSIELGKLTSEKFQKIIATNVNSPKLVCFYPIGDNEGRICQRLELIHEPLKEKHFADQWQFSQTECIGCNERGVDSFLASLDPRQWLDGLNTPIELFTCTLELILCLVFLLSSILIFTKCIIPLCRCVHFVAKPLKKK</sequence>
<dbReference type="InterPro" id="IPR029213">
    <property type="entry name" value="Fusogen_EFF/AFF"/>
</dbReference>
<dbReference type="AlphaFoldDB" id="A0A8S9ZUC8"/>
<keyword evidence="3" id="KW-1185">Reference proteome</keyword>
<feature type="compositionally biased region" description="Acidic residues" evidence="1">
    <location>
        <begin position="108"/>
        <end position="117"/>
    </location>
</feature>
<evidence type="ECO:0000256" key="1">
    <source>
        <dbReference type="SAM" id="MobiDB-lite"/>
    </source>
</evidence>
<gene>
    <name evidence="2" type="ORF">Mgra_00003513</name>
</gene>
<dbReference type="Pfam" id="PF14884">
    <property type="entry name" value="EFF-AFF"/>
    <property type="match status" value="1"/>
</dbReference>
<accession>A0A8S9ZUC8</accession>
<dbReference type="Proteomes" id="UP000605970">
    <property type="component" value="Unassembled WGS sequence"/>
</dbReference>
<proteinExistence type="predicted"/>
<name>A0A8S9ZUC8_9BILA</name>
<dbReference type="PANTHER" id="PTHR37415">
    <property type="entry name" value="EFF-1A"/>
    <property type="match status" value="1"/>
</dbReference>
<organism evidence="2 3">
    <name type="scientific">Meloidogyne graminicola</name>
    <dbReference type="NCBI Taxonomy" id="189291"/>
    <lineage>
        <taxon>Eukaryota</taxon>
        <taxon>Metazoa</taxon>
        <taxon>Ecdysozoa</taxon>
        <taxon>Nematoda</taxon>
        <taxon>Chromadorea</taxon>
        <taxon>Rhabditida</taxon>
        <taxon>Tylenchina</taxon>
        <taxon>Tylenchomorpha</taxon>
        <taxon>Tylenchoidea</taxon>
        <taxon>Meloidogynidae</taxon>
        <taxon>Meloidogyninae</taxon>
        <taxon>Meloidogyne</taxon>
    </lineage>
</organism>
<dbReference type="InterPro" id="IPR043076">
    <property type="entry name" value="Fusogen_EFF/AFF_dom3"/>
</dbReference>
<reference evidence="2" key="1">
    <citation type="journal article" date="2020" name="Ecol. Evol.">
        <title>Genome structure and content of the rice root-knot nematode (Meloidogyne graminicola).</title>
        <authorList>
            <person name="Phan N.T."/>
            <person name="Danchin E.G.J."/>
            <person name="Klopp C."/>
            <person name="Perfus-Barbeoch L."/>
            <person name="Kozlowski D.K."/>
            <person name="Koutsovoulos G.D."/>
            <person name="Lopez-Roques C."/>
            <person name="Bouchez O."/>
            <person name="Zahm M."/>
            <person name="Besnard G."/>
            <person name="Bellafiore S."/>
        </authorList>
    </citation>
    <scope>NUCLEOTIDE SEQUENCE</scope>
    <source>
        <strain evidence="2">VN-18</strain>
    </source>
</reference>
<evidence type="ECO:0000313" key="2">
    <source>
        <dbReference type="EMBL" id="KAF7637125.1"/>
    </source>
</evidence>
<dbReference type="OrthoDB" id="5916841at2759"/>